<keyword evidence="6" id="KW-0371">Homeobox</keyword>
<dbReference type="GO" id="GO:0000977">
    <property type="term" value="F:RNA polymerase II transcription regulatory region sequence-specific DNA binding"/>
    <property type="evidence" value="ECO:0007669"/>
    <property type="project" value="TreeGrafter"/>
</dbReference>
<protein>
    <recommendedName>
        <fullName evidence="9">LIM zinc-binding domain-containing protein</fullName>
    </recommendedName>
</protein>
<dbReference type="GO" id="GO:0046872">
    <property type="term" value="F:metal ion binding"/>
    <property type="evidence" value="ECO:0007669"/>
    <property type="project" value="UniProtKB-KW"/>
</dbReference>
<dbReference type="InterPro" id="IPR001781">
    <property type="entry name" value="Znf_LIM"/>
</dbReference>
<keyword evidence="4 8" id="KW-0440">LIM domain</keyword>
<evidence type="ECO:0000259" key="9">
    <source>
        <dbReference type="PROSITE" id="PS50023"/>
    </source>
</evidence>
<dbReference type="GO" id="GO:0005634">
    <property type="term" value="C:nucleus"/>
    <property type="evidence" value="ECO:0007669"/>
    <property type="project" value="UniProtKB-SubCell"/>
</dbReference>
<dbReference type="InterPro" id="IPR050453">
    <property type="entry name" value="LIM_Homeobox_TF"/>
</dbReference>
<evidence type="ECO:0000256" key="8">
    <source>
        <dbReference type="PROSITE-ProRule" id="PRU00125"/>
    </source>
</evidence>
<evidence type="ECO:0000313" key="11">
    <source>
        <dbReference type="Proteomes" id="UP001177023"/>
    </source>
</evidence>
<dbReference type="PROSITE" id="PS00478">
    <property type="entry name" value="LIM_DOMAIN_1"/>
    <property type="match status" value="1"/>
</dbReference>
<keyword evidence="11" id="KW-1185">Reference proteome</keyword>
<evidence type="ECO:0000256" key="7">
    <source>
        <dbReference type="ARBA" id="ARBA00023242"/>
    </source>
</evidence>
<evidence type="ECO:0000256" key="3">
    <source>
        <dbReference type="ARBA" id="ARBA00022833"/>
    </source>
</evidence>
<organism evidence="10 11">
    <name type="scientific">Mesorhabditis spiculigera</name>
    <dbReference type="NCBI Taxonomy" id="96644"/>
    <lineage>
        <taxon>Eukaryota</taxon>
        <taxon>Metazoa</taxon>
        <taxon>Ecdysozoa</taxon>
        <taxon>Nematoda</taxon>
        <taxon>Chromadorea</taxon>
        <taxon>Rhabditida</taxon>
        <taxon>Rhabditina</taxon>
        <taxon>Rhabditomorpha</taxon>
        <taxon>Rhabditoidea</taxon>
        <taxon>Rhabditidae</taxon>
        <taxon>Mesorhabditinae</taxon>
        <taxon>Mesorhabditis</taxon>
    </lineage>
</organism>
<dbReference type="SMART" id="SM00132">
    <property type="entry name" value="LIM"/>
    <property type="match status" value="1"/>
</dbReference>
<gene>
    <name evidence="10" type="ORF">MSPICULIGERA_LOCUS11079</name>
</gene>
<comment type="subcellular location">
    <subcellularLocation>
        <location evidence="1">Nucleus</location>
    </subcellularLocation>
</comment>
<dbReference type="GO" id="GO:0000981">
    <property type="term" value="F:DNA-binding transcription factor activity, RNA polymerase II-specific"/>
    <property type="evidence" value="ECO:0007669"/>
    <property type="project" value="TreeGrafter"/>
</dbReference>
<comment type="caution">
    <text evidence="10">The sequence shown here is derived from an EMBL/GenBank/DDBJ whole genome shotgun (WGS) entry which is preliminary data.</text>
</comment>
<dbReference type="PANTHER" id="PTHR24208:SF168">
    <property type="entry name" value="PROTEIN APTEROUS"/>
    <property type="match status" value="1"/>
</dbReference>
<evidence type="ECO:0000256" key="4">
    <source>
        <dbReference type="ARBA" id="ARBA00023038"/>
    </source>
</evidence>
<keyword evidence="3 8" id="KW-0862">Zinc</keyword>
<accession>A0AA36FYB4</accession>
<keyword evidence="2 8" id="KW-0479">Metal-binding</keyword>
<evidence type="ECO:0000256" key="1">
    <source>
        <dbReference type="ARBA" id="ARBA00004123"/>
    </source>
</evidence>
<evidence type="ECO:0000256" key="6">
    <source>
        <dbReference type="ARBA" id="ARBA00023155"/>
    </source>
</evidence>
<keyword evidence="5" id="KW-0238">DNA-binding</keyword>
<evidence type="ECO:0000313" key="10">
    <source>
        <dbReference type="EMBL" id="CAJ0572698.1"/>
    </source>
</evidence>
<dbReference type="GO" id="GO:0030182">
    <property type="term" value="P:neuron differentiation"/>
    <property type="evidence" value="ECO:0007669"/>
    <property type="project" value="TreeGrafter"/>
</dbReference>
<dbReference type="Gene3D" id="2.10.110.10">
    <property type="entry name" value="Cysteine Rich Protein"/>
    <property type="match status" value="1"/>
</dbReference>
<dbReference type="Pfam" id="PF00412">
    <property type="entry name" value="LIM"/>
    <property type="match status" value="1"/>
</dbReference>
<evidence type="ECO:0000256" key="2">
    <source>
        <dbReference type="ARBA" id="ARBA00022723"/>
    </source>
</evidence>
<dbReference type="AlphaFoldDB" id="A0AA36FYB4"/>
<name>A0AA36FYB4_9BILA</name>
<dbReference type="EMBL" id="CATQJA010002604">
    <property type="protein sequence ID" value="CAJ0572698.1"/>
    <property type="molecule type" value="Genomic_DNA"/>
</dbReference>
<feature type="non-terminal residue" evidence="10">
    <location>
        <position position="101"/>
    </location>
</feature>
<keyword evidence="7" id="KW-0539">Nucleus</keyword>
<dbReference type="PANTHER" id="PTHR24208">
    <property type="entry name" value="LIM/HOMEOBOX PROTEIN LHX"/>
    <property type="match status" value="1"/>
</dbReference>
<sequence length="101" mass="11766">MSTTLDLPGMIFLTSMKEELDHYNVDHHHPLPSLPPPQQPVHHNVCSACSYHIYDKDIYVSGDRLFHERCMRCAVCSVTLPPADRYWTREGLMYCRADYLK</sequence>
<dbReference type="PROSITE" id="PS50023">
    <property type="entry name" value="LIM_DOMAIN_2"/>
    <property type="match status" value="1"/>
</dbReference>
<dbReference type="Proteomes" id="UP001177023">
    <property type="component" value="Unassembled WGS sequence"/>
</dbReference>
<feature type="domain" description="LIM zinc-binding" evidence="9">
    <location>
        <begin position="44"/>
        <end position="101"/>
    </location>
</feature>
<evidence type="ECO:0000256" key="5">
    <source>
        <dbReference type="ARBA" id="ARBA00023125"/>
    </source>
</evidence>
<reference evidence="10" key="1">
    <citation type="submission" date="2023-06" db="EMBL/GenBank/DDBJ databases">
        <authorList>
            <person name="Delattre M."/>
        </authorList>
    </citation>
    <scope>NUCLEOTIDE SEQUENCE</scope>
    <source>
        <strain evidence="10">AF72</strain>
    </source>
</reference>
<proteinExistence type="predicted"/>